<comment type="cofactor">
    <cofactor evidence="2">
        <name>[4Fe-4S] cluster</name>
        <dbReference type="ChEBI" id="CHEBI:49883"/>
    </cofactor>
</comment>
<dbReference type="PANTHER" id="PTHR43278">
    <property type="entry name" value="NAD(P)H-DEPENDENT FMN-CONTAINING OXIDOREDUCTASE YWQN-RELATED"/>
    <property type="match status" value="1"/>
</dbReference>
<feature type="domain" description="NADPH-dependent FMN reductase-like" evidence="6">
    <location>
        <begin position="2"/>
        <end position="155"/>
    </location>
</feature>
<dbReference type="InterPro" id="IPR029039">
    <property type="entry name" value="Flavoprotein-like_sf"/>
</dbReference>
<keyword evidence="8" id="KW-1185">Reference proteome</keyword>
<reference evidence="7 8" key="1">
    <citation type="submission" date="2017-03" db="EMBL/GenBank/DDBJ databases">
        <title>Genome sequence of Methanobrevibacter wosei.</title>
        <authorList>
            <person name="Poehlein A."/>
            <person name="Seedorf H."/>
            <person name="Daniel R."/>
        </authorList>
    </citation>
    <scope>NUCLEOTIDE SEQUENCE [LARGE SCALE GENOMIC DNA]</scope>
    <source>
        <strain evidence="7 8">DSM 11979</strain>
    </source>
</reference>
<dbReference type="InterPro" id="IPR005025">
    <property type="entry name" value="FMN_Rdtase-like_dom"/>
</dbReference>
<dbReference type="OrthoDB" id="9059at2157"/>
<dbReference type="Proteomes" id="UP000245577">
    <property type="component" value="Unassembled WGS sequence"/>
</dbReference>
<dbReference type="Gene3D" id="3.40.50.360">
    <property type="match status" value="1"/>
</dbReference>
<accession>A0A2U1S5V9</accession>
<keyword evidence="7" id="KW-0560">Oxidoreductase</keyword>
<evidence type="ECO:0000256" key="4">
    <source>
        <dbReference type="ARBA" id="ARBA00022643"/>
    </source>
</evidence>
<comment type="cofactor">
    <cofactor evidence="1">
        <name>FMN</name>
        <dbReference type="ChEBI" id="CHEBI:58210"/>
    </cofactor>
</comment>
<sequence length="189" mass="20470">MVKVILLNASPRANSNTQDVLEVCAEEIEKEGVETEILRLRGKTIQSCLGCSKCAGTGKCIINDGINEIADKLRDAEGFIPAAPVYFGTARGDIMAALQRIGKLSRGNDKFLDWMVGGPIAVARRGGQTITLQEMNMFFGINNMIVAGSNYWNMVFAGPEGTALDDEEGINTIKLFGQNVAKIIKKLND</sequence>
<name>A0A2U1S5V9_9EURY</name>
<keyword evidence="4" id="KW-0288">FMN</keyword>
<dbReference type="RefSeq" id="WP_116670146.1">
    <property type="nucleotide sequence ID" value="NZ_MZGU01000006.1"/>
</dbReference>
<evidence type="ECO:0000256" key="5">
    <source>
        <dbReference type="ARBA" id="ARBA00038292"/>
    </source>
</evidence>
<gene>
    <name evidence="7" type="primary">sgcG_2</name>
    <name evidence="7" type="ORF">MBBWO_13670</name>
</gene>
<evidence type="ECO:0000256" key="2">
    <source>
        <dbReference type="ARBA" id="ARBA00001966"/>
    </source>
</evidence>
<dbReference type="Pfam" id="PF03358">
    <property type="entry name" value="FMN_red"/>
    <property type="match status" value="1"/>
</dbReference>
<protein>
    <submittedName>
        <fullName evidence="7">2-amino-4-deoxychorismate dehydrogenase</fullName>
        <ecNumber evidence="7">1.3.99.24</ecNumber>
    </submittedName>
</protein>
<evidence type="ECO:0000256" key="3">
    <source>
        <dbReference type="ARBA" id="ARBA00022630"/>
    </source>
</evidence>
<dbReference type="InterPro" id="IPR051796">
    <property type="entry name" value="ISF_SsuE-like"/>
</dbReference>
<dbReference type="EC" id="1.3.99.24" evidence="7"/>
<evidence type="ECO:0000313" key="8">
    <source>
        <dbReference type="Proteomes" id="UP000245577"/>
    </source>
</evidence>
<organism evidence="7 8">
    <name type="scientific">Methanobrevibacter woesei</name>
    <dbReference type="NCBI Taxonomy" id="190976"/>
    <lineage>
        <taxon>Archaea</taxon>
        <taxon>Methanobacteriati</taxon>
        <taxon>Methanobacteriota</taxon>
        <taxon>Methanomada group</taxon>
        <taxon>Methanobacteria</taxon>
        <taxon>Methanobacteriales</taxon>
        <taxon>Methanobacteriaceae</taxon>
        <taxon>Methanobrevibacter</taxon>
    </lineage>
</organism>
<dbReference type="AlphaFoldDB" id="A0A2U1S5V9"/>
<proteinExistence type="inferred from homology"/>
<evidence type="ECO:0000313" key="7">
    <source>
        <dbReference type="EMBL" id="PWB85053.1"/>
    </source>
</evidence>
<evidence type="ECO:0000259" key="6">
    <source>
        <dbReference type="Pfam" id="PF03358"/>
    </source>
</evidence>
<comment type="similarity">
    <text evidence="5">Belongs to the SsuE family. Isf subfamily.</text>
</comment>
<dbReference type="SUPFAM" id="SSF52218">
    <property type="entry name" value="Flavoproteins"/>
    <property type="match status" value="1"/>
</dbReference>
<dbReference type="EMBL" id="MZGU01000006">
    <property type="protein sequence ID" value="PWB85053.1"/>
    <property type="molecule type" value="Genomic_DNA"/>
</dbReference>
<keyword evidence="3" id="KW-0285">Flavoprotein</keyword>
<dbReference type="PANTHER" id="PTHR43278:SF4">
    <property type="entry name" value="NAD(P)H-DEPENDENT FMN-CONTAINING OXIDOREDUCTASE YWQN-RELATED"/>
    <property type="match status" value="1"/>
</dbReference>
<dbReference type="GO" id="GO:0016491">
    <property type="term" value="F:oxidoreductase activity"/>
    <property type="evidence" value="ECO:0007669"/>
    <property type="project" value="UniProtKB-KW"/>
</dbReference>
<evidence type="ECO:0000256" key="1">
    <source>
        <dbReference type="ARBA" id="ARBA00001917"/>
    </source>
</evidence>
<comment type="caution">
    <text evidence="7">The sequence shown here is derived from an EMBL/GenBank/DDBJ whole genome shotgun (WGS) entry which is preliminary data.</text>
</comment>